<feature type="compositionally biased region" description="Basic and acidic residues" evidence="1">
    <location>
        <begin position="123"/>
        <end position="132"/>
    </location>
</feature>
<gene>
    <name evidence="2" type="ORF">CPUR_07571</name>
</gene>
<feature type="compositionally biased region" description="Low complexity" evidence="1">
    <location>
        <begin position="113"/>
        <end position="122"/>
    </location>
</feature>
<comment type="caution">
    <text evidence="2">The sequence shown here is derived from an EMBL/GenBank/DDBJ whole genome shotgun (WGS) entry which is preliminary data.</text>
</comment>
<evidence type="ECO:0000313" key="3">
    <source>
        <dbReference type="Proteomes" id="UP000016801"/>
    </source>
</evidence>
<protein>
    <submittedName>
        <fullName evidence="2">Uncharacterized protein</fullName>
    </submittedName>
</protein>
<feature type="region of interest" description="Disordered" evidence="1">
    <location>
        <begin position="34"/>
        <end position="69"/>
    </location>
</feature>
<dbReference type="Proteomes" id="UP000016801">
    <property type="component" value="Unassembled WGS sequence"/>
</dbReference>
<organism evidence="2 3">
    <name type="scientific">Claviceps purpurea (strain 20.1)</name>
    <name type="common">Ergot fungus</name>
    <name type="synonym">Sphacelia segetum</name>
    <dbReference type="NCBI Taxonomy" id="1111077"/>
    <lineage>
        <taxon>Eukaryota</taxon>
        <taxon>Fungi</taxon>
        <taxon>Dikarya</taxon>
        <taxon>Ascomycota</taxon>
        <taxon>Pezizomycotina</taxon>
        <taxon>Sordariomycetes</taxon>
        <taxon>Hypocreomycetidae</taxon>
        <taxon>Hypocreales</taxon>
        <taxon>Clavicipitaceae</taxon>
        <taxon>Claviceps</taxon>
    </lineage>
</organism>
<reference evidence="2 3" key="1">
    <citation type="journal article" date="2013" name="PLoS Genet.">
        <title>Plant-symbiotic fungi as chemical engineers: Multi-genome analysis of the Clavicipitaceae reveals dynamics of alkaloid loci.</title>
        <authorList>
            <person name="Schardl C.L."/>
            <person name="Young C.A."/>
            <person name="Hesse U."/>
            <person name="Amyotte S.G."/>
            <person name="Andreeva K."/>
            <person name="Calie P.J."/>
            <person name="Fleetwood D.J."/>
            <person name="Haws D.C."/>
            <person name="Moore N."/>
            <person name="Oeser B."/>
            <person name="Panaccione D.G."/>
            <person name="Schweri K.K."/>
            <person name="Voisey C.R."/>
            <person name="Farman M.L."/>
            <person name="Jaromczyk J.W."/>
            <person name="Roe B.A."/>
            <person name="O'Sullivan D.M."/>
            <person name="Scott B."/>
            <person name="Tudzynski P."/>
            <person name="An Z."/>
            <person name="Arnaoudova E.G."/>
            <person name="Bullock C.T."/>
            <person name="Charlton N.D."/>
            <person name="Chen L."/>
            <person name="Cox M."/>
            <person name="Dinkins R.D."/>
            <person name="Florea S."/>
            <person name="Glenn A.E."/>
            <person name="Gordon A."/>
            <person name="Gueldener U."/>
            <person name="Harris D.R."/>
            <person name="Hollin W."/>
            <person name="Jaromczyk J."/>
            <person name="Johnson R.D."/>
            <person name="Khan A.K."/>
            <person name="Leistner E."/>
            <person name="Leuchtmann A."/>
            <person name="Li C."/>
            <person name="Liu J."/>
            <person name="Liu J."/>
            <person name="Liu M."/>
            <person name="Mace W."/>
            <person name="Machado C."/>
            <person name="Nagabhyru P."/>
            <person name="Pan J."/>
            <person name="Schmid J."/>
            <person name="Sugawara K."/>
            <person name="Steiner U."/>
            <person name="Takach J.E."/>
            <person name="Tanaka E."/>
            <person name="Webb J.S."/>
            <person name="Wilson E.V."/>
            <person name="Wiseman J.L."/>
            <person name="Yoshida R."/>
            <person name="Zeng Z."/>
        </authorList>
    </citation>
    <scope>NUCLEOTIDE SEQUENCE [LARGE SCALE GENOMIC DNA]</scope>
    <source>
        <strain evidence="2 3">20.1</strain>
    </source>
</reference>
<dbReference type="EMBL" id="CAGA01000063">
    <property type="protein sequence ID" value="CCE33645.1"/>
    <property type="molecule type" value="Genomic_DNA"/>
</dbReference>
<dbReference type="HOGENOM" id="CLU_1294273_0_0_1"/>
<dbReference type="AlphaFoldDB" id="M1WBJ2"/>
<accession>M1WBJ2</accession>
<feature type="region of interest" description="Disordered" evidence="1">
    <location>
        <begin position="113"/>
        <end position="169"/>
    </location>
</feature>
<proteinExistence type="predicted"/>
<dbReference type="VEuPathDB" id="FungiDB:CPUR_07571"/>
<feature type="compositionally biased region" description="Polar residues" evidence="1">
    <location>
        <begin position="133"/>
        <end position="143"/>
    </location>
</feature>
<evidence type="ECO:0000313" key="2">
    <source>
        <dbReference type="EMBL" id="CCE33645.1"/>
    </source>
</evidence>
<evidence type="ECO:0000256" key="1">
    <source>
        <dbReference type="SAM" id="MobiDB-lite"/>
    </source>
</evidence>
<keyword evidence="3" id="KW-1185">Reference proteome</keyword>
<sequence>MGTSLNKKSVDPAVDYEKFAEDVGRAAYLKLRAHEQREKGRSSAADAQRDEVTDSPIPSTYEKKNLPVLRGTPFVLSRSSLHPLPTLMESKIKLEVHMSEAASVYSREEAPVSSASSWAASAEHPEHPEHSTNSDGPPSTRSGRYSPRQVSRLPLAPHHKPKSDPVDEAVTNSVNKINLKILDPLKSADGCCLMKKNPPPTKSLTVLFCTEYS</sequence>
<feature type="compositionally biased region" description="Basic and acidic residues" evidence="1">
    <location>
        <begin position="34"/>
        <end position="52"/>
    </location>
</feature>
<name>M1WBJ2_CLAP2</name>